<proteinExistence type="predicted"/>
<comment type="caution">
    <text evidence="7">The sequence shown here is derived from an EMBL/GenBank/DDBJ whole genome shotgun (WGS) entry which is preliminary data.</text>
</comment>
<evidence type="ECO:0000313" key="7">
    <source>
        <dbReference type="EMBL" id="GGF09065.1"/>
    </source>
</evidence>
<dbReference type="SMART" id="SM00478">
    <property type="entry name" value="ENDO3c"/>
    <property type="match status" value="1"/>
</dbReference>
<dbReference type="PANTHER" id="PTHR43003:SF13">
    <property type="entry name" value="DNA-3-METHYLADENINE GLYCOSYLASE 2"/>
    <property type="match status" value="1"/>
</dbReference>
<dbReference type="GO" id="GO:0032131">
    <property type="term" value="F:alkylated DNA binding"/>
    <property type="evidence" value="ECO:0007669"/>
    <property type="project" value="TreeGrafter"/>
</dbReference>
<keyword evidence="3" id="KW-0227">DNA damage</keyword>
<dbReference type="GO" id="GO:0008725">
    <property type="term" value="F:DNA-3-methyladenine glycosylase activity"/>
    <property type="evidence" value="ECO:0007669"/>
    <property type="project" value="TreeGrafter"/>
</dbReference>
<dbReference type="InterPro" id="IPR010316">
    <property type="entry name" value="AlkA_N"/>
</dbReference>
<evidence type="ECO:0000256" key="4">
    <source>
        <dbReference type="ARBA" id="ARBA00023204"/>
    </source>
</evidence>
<dbReference type="SUPFAM" id="SSF48150">
    <property type="entry name" value="DNA-glycosylase"/>
    <property type="match status" value="1"/>
</dbReference>
<evidence type="ECO:0000313" key="8">
    <source>
        <dbReference type="Proteomes" id="UP000646365"/>
    </source>
</evidence>
<evidence type="ECO:0000259" key="5">
    <source>
        <dbReference type="SMART" id="SM00478"/>
    </source>
</evidence>
<reference evidence="7" key="2">
    <citation type="submission" date="2020-09" db="EMBL/GenBank/DDBJ databases">
        <authorList>
            <person name="Sun Q."/>
            <person name="Zhou Y."/>
        </authorList>
    </citation>
    <scope>NUCLEOTIDE SEQUENCE</scope>
    <source>
        <strain evidence="7">CGMCC 1.15725</strain>
    </source>
</reference>
<dbReference type="EMBL" id="BMJQ01000003">
    <property type="protein sequence ID" value="GGF09065.1"/>
    <property type="molecule type" value="Genomic_DNA"/>
</dbReference>
<dbReference type="Gene3D" id="3.30.310.20">
    <property type="entry name" value="DNA-3-methyladenine glycosylase AlkA, N-terminal domain"/>
    <property type="match status" value="1"/>
</dbReference>
<dbReference type="RefSeq" id="WP_229743536.1">
    <property type="nucleotide sequence ID" value="NZ_BMJQ01000003.1"/>
</dbReference>
<dbReference type="Pfam" id="PF06029">
    <property type="entry name" value="AlkA_N"/>
    <property type="match status" value="1"/>
</dbReference>
<dbReference type="PANTHER" id="PTHR43003">
    <property type="entry name" value="DNA-3-METHYLADENINE GLYCOSYLASE"/>
    <property type="match status" value="1"/>
</dbReference>
<dbReference type="CDD" id="cd00056">
    <property type="entry name" value="ENDO3c"/>
    <property type="match status" value="1"/>
</dbReference>
<name>A0A8J3E172_9PROT</name>
<dbReference type="GO" id="GO:0005737">
    <property type="term" value="C:cytoplasm"/>
    <property type="evidence" value="ECO:0007669"/>
    <property type="project" value="TreeGrafter"/>
</dbReference>
<dbReference type="Gene3D" id="1.10.1670.10">
    <property type="entry name" value="Helix-hairpin-Helix base-excision DNA repair enzymes (C-terminal)"/>
    <property type="match status" value="1"/>
</dbReference>
<evidence type="ECO:0000256" key="1">
    <source>
        <dbReference type="ARBA" id="ARBA00000086"/>
    </source>
</evidence>
<dbReference type="InterPro" id="IPR011257">
    <property type="entry name" value="DNA_glycosylase"/>
</dbReference>
<dbReference type="InterPro" id="IPR051912">
    <property type="entry name" value="Alkylbase_DNA_Glycosylase/TA"/>
</dbReference>
<keyword evidence="4" id="KW-0234">DNA repair</keyword>
<feature type="domain" description="HhH-GPD" evidence="5">
    <location>
        <begin position="143"/>
        <end position="305"/>
    </location>
</feature>
<dbReference type="Pfam" id="PF00730">
    <property type="entry name" value="HhH-GPD"/>
    <property type="match status" value="1"/>
</dbReference>
<dbReference type="EC" id="3.2.2.21" evidence="2"/>
<reference evidence="7" key="1">
    <citation type="journal article" date="2014" name="Int. J. Syst. Evol. Microbiol.">
        <title>Complete genome sequence of Corynebacterium casei LMG S-19264T (=DSM 44701T), isolated from a smear-ripened cheese.</title>
        <authorList>
            <consortium name="US DOE Joint Genome Institute (JGI-PGF)"/>
            <person name="Walter F."/>
            <person name="Albersmeier A."/>
            <person name="Kalinowski J."/>
            <person name="Ruckert C."/>
        </authorList>
    </citation>
    <scope>NUCLEOTIDE SEQUENCE</scope>
    <source>
        <strain evidence="7">CGMCC 1.15725</strain>
    </source>
</reference>
<feature type="domain" description="DNA-3-methyladenine glycosylase AlkA N-terminal" evidence="6">
    <location>
        <begin position="14"/>
        <end position="133"/>
    </location>
</feature>
<accession>A0A8J3E172</accession>
<dbReference type="GO" id="GO:0032993">
    <property type="term" value="C:protein-DNA complex"/>
    <property type="evidence" value="ECO:0007669"/>
    <property type="project" value="TreeGrafter"/>
</dbReference>
<dbReference type="InterPro" id="IPR003265">
    <property type="entry name" value="HhH-GPD_domain"/>
</dbReference>
<dbReference type="GO" id="GO:0043916">
    <property type="term" value="F:DNA-7-methylguanine glycosylase activity"/>
    <property type="evidence" value="ECO:0007669"/>
    <property type="project" value="TreeGrafter"/>
</dbReference>
<dbReference type="InterPro" id="IPR037046">
    <property type="entry name" value="AlkA_N_sf"/>
</dbReference>
<dbReference type="InterPro" id="IPR023170">
    <property type="entry name" value="HhH_base_excis_C"/>
</dbReference>
<comment type="catalytic activity">
    <reaction evidence="1">
        <text>Hydrolysis of alkylated DNA, releasing 3-methyladenine, 3-methylguanine, 7-methylguanine and 7-methyladenine.</text>
        <dbReference type="EC" id="3.2.2.21"/>
    </reaction>
</comment>
<organism evidence="7 8">
    <name type="scientific">Aliidongia dinghuensis</name>
    <dbReference type="NCBI Taxonomy" id="1867774"/>
    <lineage>
        <taxon>Bacteria</taxon>
        <taxon>Pseudomonadati</taxon>
        <taxon>Pseudomonadota</taxon>
        <taxon>Alphaproteobacteria</taxon>
        <taxon>Rhodospirillales</taxon>
        <taxon>Dongiaceae</taxon>
        <taxon>Aliidongia</taxon>
    </lineage>
</organism>
<evidence type="ECO:0000256" key="3">
    <source>
        <dbReference type="ARBA" id="ARBA00022763"/>
    </source>
</evidence>
<dbReference type="GO" id="GO:0006285">
    <property type="term" value="P:base-excision repair, AP site formation"/>
    <property type="evidence" value="ECO:0007669"/>
    <property type="project" value="TreeGrafter"/>
</dbReference>
<evidence type="ECO:0000256" key="2">
    <source>
        <dbReference type="ARBA" id="ARBA00012000"/>
    </source>
</evidence>
<dbReference type="AlphaFoldDB" id="A0A8J3E172"/>
<sequence length="310" mass="33062">MDTELYVSTPAISTLALPVRHPFDWAEIAGFLAPRCIPGVEAVDGLVYRRTILVEGRHGTIELGPSDSRPVDGLAVRVRHPDPTVGVPISTRLMRQFDLMTDIDAIALQFGCDPLLAPLMAQRPGLRVPGAWDPFELAIRAILGQQVSVAAATTLAGRLAQAYGEPLRLDDGLPPPPGLTQVFPPPPALIAADPGVLRIPTKRAETIAAFARAVVATPALLAGGVPLAELVERLDALPGIGPWTAHYIAMRALREPDAFPSGDLGLRKAMATADGLPSFKEMDRRAEAWRPWRAYAALHLWMSLGGGTGG</sequence>
<dbReference type="GO" id="GO:0006307">
    <property type="term" value="P:DNA alkylation repair"/>
    <property type="evidence" value="ECO:0007669"/>
    <property type="project" value="TreeGrafter"/>
</dbReference>
<dbReference type="Proteomes" id="UP000646365">
    <property type="component" value="Unassembled WGS sequence"/>
</dbReference>
<gene>
    <name evidence="7" type="ORF">GCM10011611_13200</name>
</gene>
<dbReference type="SMART" id="SM01009">
    <property type="entry name" value="AlkA_N"/>
    <property type="match status" value="1"/>
</dbReference>
<dbReference type="Gene3D" id="1.10.340.30">
    <property type="entry name" value="Hypothetical protein, domain 2"/>
    <property type="match status" value="1"/>
</dbReference>
<protein>
    <recommendedName>
        <fullName evidence="2">DNA-3-methyladenine glycosylase II</fullName>
        <ecNumber evidence="2">3.2.2.21</ecNumber>
    </recommendedName>
</protein>
<keyword evidence="8" id="KW-1185">Reference proteome</keyword>
<evidence type="ECO:0000259" key="6">
    <source>
        <dbReference type="SMART" id="SM01009"/>
    </source>
</evidence>
<dbReference type="SUPFAM" id="SSF55945">
    <property type="entry name" value="TATA-box binding protein-like"/>
    <property type="match status" value="1"/>
</dbReference>